<sequence>MDVLTGLQELCVRQCPGVETLPQSLLQRLPNLRKLMTLGSHKLDKRCRRGGEYWEYQEQRWEEEEEEFYVLAARVDNLTTMCKEIGVEAERYNIHQQIFPKLKHMKLKGLPNLERWAENTAGEANSLVIFPELEILQIHYCQKLLCVPDCPVLKELEICGCPSVALSSLAHLTELSKLSYDAEDFSHVSMPLSSWPFLVNLDVKLRGETMATLEVETNQVPLENLRSVLLSGLGCFAAASSVHKMHLGLWECFAFVEDLCIEKCSDLVRWPTEELRSLIHLRSLSIGSCDSLEGKVSSSEEIMLLSHLEKFHITDCRSLLEIPMILPASLKELEFSDCPRLVTLPSSIGNLAMLKALKLNCCDGLKELPYWMDGLTSLEQMDIWGCPQIEKLPQGLLHQLPTLESLTVAGCPGLEDRCREGGEYFDLVSSIQHTYIHEDLTEQTEEEPRSNLKNISFFAANIPLWFLKMDSIRRIAGRGKAKVPSAVKKDKDESVVFFSELYKRDKERETSWNRISSEKTKPCMAEEGNCSNCTYSFYCE</sequence>
<dbReference type="Pfam" id="PF25019">
    <property type="entry name" value="LRR_R13L1-DRL21"/>
    <property type="match status" value="1"/>
</dbReference>
<organism evidence="3">
    <name type="scientific">Oryza meridionalis</name>
    <dbReference type="NCBI Taxonomy" id="40149"/>
    <lineage>
        <taxon>Eukaryota</taxon>
        <taxon>Viridiplantae</taxon>
        <taxon>Streptophyta</taxon>
        <taxon>Embryophyta</taxon>
        <taxon>Tracheophyta</taxon>
        <taxon>Spermatophyta</taxon>
        <taxon>Magnoliopsida</taxon>
        <taxon>Liliopsida</taxon>
        <taxon>Poales</taxon>
        <taxon>Poaceae</taxon>
        <taxon>BOP clade</taxon>
        <taxon>Oryzoideae</taxon>
        <taxon>Oryzeae</taxon>
        <taxon>Oryzinae</taxon>
        <taxon>Oryza</taxon>
    </lineage>
</organism>
<dbReference type="PANTHER" id="PTHR36766">
    <property type="entry name" value="PLANT BROAD-SPECTRUM MILDEW RESISTANCE PROTEIN RPW8"/>
    <property type="match status" value="1"/>
</dbReference>
<dbReference type="Gene3D" id="3.80.10.10">
    <property type="entry name" value="Ribonuclease Inhibitor"/>
    <property type="match status" value="2"/>
</dbReference>
<protein>
    <recommendedName>
        <fullName evidence="2">R13L1/DRL21-like LRR repeat region domain-containing protein</fullName>
    </recommendedName>
</protein>
<dbReference type="Gramene" id="OMERI08G17220.3">
    <property type="protein sequence ID" value="OMERI08G17220.3"/>
    <property type="gene ID" value="OMERI08G17220"/>
</dbReference>
<reference evidence="3" key="2">
    <citation type="submission" date="2018-05" db="EMBL/GenBank/DDBJ databases">
        <title>OmerRS3 (Oryza meridionalis Reference Sequence Version 3).</title>
        <authorList>
            <person name="Zhang J."/>
            <person name="Kudrna D."/>
            <person name="Lee S."/>
            <person name="Talag J."/>
            <person name="Welchert J."/>
            <person name="Wing R.A."/>
        </authorList>
    </citation>
    <scope>NUCLEOTIDE SEQUENCE [LARGE SCALE GENOMIC DNA]</scope>
    <source>
        <strain evidence="3">cv. OR44</strain>
    </source>
</reference>
<evidence type="ECO:0000259" key="2">
    <source>
        <dbReference type="Pfam" id="PF25019"/>
    </source>
</evidence>
<reference evidence="3" key="1">
    <citation type="submission" date="2015-04" db="UniProtKB">
        <authorList>
            <consortium name="EnsemblPlants"/>
        </authorList>
    </citation>
    <scope>IDENTIFICATION</scope>
</reference>
<evidence type="ECO:0000313" key="3">
    <source>
        <dbReference type="EnsemblPlants" id="OMERI08G17220.3"/>
    </source>
</evidence>
<proteinExistence type="predicted"/>
<feature type="domain" description="R13L1/DRL21-like LRR repeat region" evidence="2">
    <location>
        <begin position="354"/>
        <end position="411"/>
    </location>
</feature>
<dbReference type="PANTHER" id="PTHR36766:SF70">
    <property type="entry name" value="DISEASE RESISTANCE PROTEIN RGA4"/>
    <property type="match status" value="1"/>
</dbReference>
<evidence type="ECO:0000256" key="1">
    <source>
        <dbReference type="ARBA" id="ARBA00022614"/>
    </source>
</evidence>
<accession>A0A0E0ENJ8</accession>
<dbReference type="Proteomes" id="UP000008021">
    <property type="component" value="Chromosome 8"/>
</dbReference>
<keyword evidence="4" id="KW-1185">Reference proteome</keyword>
<dbReference type="InterPro" id="IPR056789">
    <property type="entry name" value="LRR_R13L1-DRL21"/>
</dbReference>
<keyword evidence="1" id="KW-0433">Leucine-rich repeat</keyword>
<evidence type="ECO:0000313" key="4">
    <source>
        <dbReference type="Proteomes" id="UP000008021"/>
    </source>
</evidence>
<dbReference type="SUPFAM" id="SSF52058">
    <property type="entry name" value="L domain-like"/>
    <property type="match status" value="1"/>
</dbReference>
<name>A0A0E0ENJ8_9ORYZ</name>
<dbReference type="InterPro" id="IPR032675">
    <property type="entry name" value="LRR_dom_sf"/>
</dbReference>
<dbReference type="AlphaFoldDB" id="A0A0E0ENJ8"/>
<dbReference type="EnsemblPlants" id="OMERI08G17220.3">
    <property type="protein sequence ID" value="OMERI08G17220.3"/>
    <property type="gene ID" value="OMERI08G17220"/>
</dbReference>
<dbReference type="HOGENOM" id="CLU_504729_0_0_1"/>